<dbReference type="EC" id="3.4.13.19" evidence="1"/>
<organism evidence="1 2">
    <name type="scientific">Catenibacillus scindens</name>
    <dbReference type="NCBI Taxonomy" id="673271"/>
    <lineage>
        <taxon>Bacteria</taxon>
        <taxon>Bacillati</taxon>
        <taxon>Bacillota</taxon>
        <taxon>Clostridia</taxon>
        <taxon>Lachnospirales</taxon>
        <taxon>Lachnospiraceae</taxon>
        <taxon>Catenibacillus</taxon>
    </lineage>
</organism>
<keyword evidence="1" id="KW-0378">Hydrolase</keyword>
<gene>
    <name evidence="1" type="ORF">HNP82_001635</name>
</gene>
<dbReference type="GO" id="GO:0006508">
    <property type="term" value="P:proteolysis"/>
    <property type="evidence" value="ECO:0007669"/>
    <property type="project" value="InterPro"/>
</dbReference>
<dbReference type="InterPro" id="IPR032466">
    <property type="entry name" value="Metal_Hydrolase"/>
</dbReference>
<dbReference type="RefSeq" id="WP_183773137.1">
    <property type="nucleotide sequence ID" value="NZ_JACHFW010000005.1"/>
</dbReference>
<dbReference type="Pfam" id="PF01244">
    <property type="entry name" value="Peptidase_M19"/>
    <property type="match status" value="1"/>
</dbReference>
<comment type="caution">
    <text evidence="1">The sequence shown here is derived from an EMBL/GenBank/DDBJ whole genome shotgun (WGS) entry which is preliminary data.</text>
</comment>
<evidence type="ECO:0000313" key="1">
    <source>
        <dbReference type="EMBL" id="MBB5264508.1"/>
    </source>
</evidence>
<sequence>MAFIDMHCDTLTALMDGRSDGDLMRNRLSVDLARMKNNGGAIEFFACFVCLGRFKDHNPDEAWDYVMRTLDYYEKNRKKYPNDCRKVEKYEDVDRILSGNSMSPVGTLLTVEEGGVLNGSMERLKVLFDRGVRLITLTWNYDNCLGHPNHRDPEKNSLGLTPFGFEAVEEMERLGMIVDVSHLSDGGFYDVANRARKPFVASHSNARALCPHPRNLTDDMIRALAQKGGVAGLNFCPSFLDEKKGSTVEGMVGHLSHMIRVGGEDVAAIGTDFDGIEGPLEISNTGEMSKLHQALERAGFPPRVIDKIWYGNVRRVLGEVLPG</sequence>
<keyword evidence="1" id="KW-0224">Dipeptidase</keyword>
<dbReference type="Gene3D" id="3.20.20.140">
    <property type="entry name" value="Metal-dependent hydrolases"/>
    <property type="match status" value="1"/>
</dbReference>
<accession>A0A7W8HA24</accession>
<dbReference type="InterPro" id="IPR008257">
    <property type="entry name" value="Pept_M19"/>
</dbReference>
<evidence type="ECO:0000313" key="2">
    <source>
        <dbReference type="Proteomes" id="UP000543642"/>
    </source>
</evidence>
<dbReference type="AlphaFoldDB" id="A0A7W8HA24"/>
<protein>
    <submittedName>
        <fullName evidence="1">Membrane dipeptidase</fullName>
        <ecNumber evidence="1">3.4.13.19</ecNumber>
    </submittedName>
</protein>
<keyword evidence="1" id="KW-0645">Protease</keyword>
<proteinExistence type="predicted"/>
<name>A0A7W8HA24_9FIRM</name>
<dbReference type="PROSITE" id="PS51365">
    <property type="entry name" value="RENAL_DIPEPTIDASE_2"/>
    <property type="match status" value="1"/>
</dbReference>
<dbReference type="CDD" id="cd01301">
    <property type="entry name" value="rDP_like"/>
    <property type="match status" value="1"/>
</dbReference>
<dbReference type="PANTHER" id="PTHR10443">
    <property type="entry name" value="MICROSOMAL DIPEPTIDASE"/>
    <property type="match status" value="1"/>
</dbReference>
<keyword evidence="2" id="KW-1185">Reference proteome</keyword>
<dbReference type="SUPFAM" id="SSF51556">
    <property type="entry name" value="Metallo-dependent hydrolases"/>
    <property type="match status" value="1"/>
</dbReference>
<dbReference type="Proteomes" id="UP000543642">
    <property type="component" value="Unassembled WGS sequence"/>
</dbReference>
<dbReference type="PANTHER" id="PTHR10443:SF12">
    <property type="entry name" value="DIPEPTIDASE"/>
    <property type="match status" value="1"/>
</dbReference>
<dbReference type="GO" id="GO:0070573">
    <property type="term" value="F:metallodipeptidase activity"/>
    <property type="evidence" value="ECO:0007669"/>
    <property type="project" value="InterPro"/>
</dbReference>
<dbReference type="EMBL" id="JACHFW010000005">
    <property type="protein sequence ID" value="MBB5264508.1"/>
    <property type="molecule type" value="Genomic_DNA"/>
</dbReference>
<reference evidence="1 2" key="1">
    <citation type="submission" date="2020-08" db="EMBL/GenBank/DDBJ databases">
        <title>Genomic Encyclopedia of Type Strains, Phase IV (KMG-IV): sequencing the most valuable type-strain genomes for metagenomic binning, comparative biology and taxonomic classification.</title>
        <authorList>
            <person name="Goeker M."/>
        </authorList>
    </citation>
    <scope>NUCLEOTIDE SEQUENCE [LARGE SCALE GENOMIC DNA]</scope>
    <source>
        <strain evidence="1 2">DSM 106146</strain>
    </source>
</reference>